<dbReference type="CDD" id="cd04301">
    <property type="entry name" value="NAT_SF"/>
    <property type="match status" value="1"/>
</dbReference>
<feature type="domain" description="N-acetyltransferase" evidence="2">
    <location>
        <begin position="100"/>
        <end position="259"/>
    </location>
</feature>
<keyword evidence="4" id="KW-1185">Reference proteome</keyword>
<dbReference type="RefSeq" id="WP_074952854.1">
    <property type="nucleotide sequence ID" value="NZ_FPBV01000011.1"/>
</dbReference>
<keyword evidence="3" id="KW-0808">Transferase</keyword>
<keyword evidence="1" id="KW-1133">Transmembrane helix</keyword>
<feature type="transmembrane region" description="Helical" evidence="1">
    <location>
        <begin position="42"/>
        <end position="59"/>
    </location>
</feature>
<protein>
    <submittedName>
        <fullName evidence="3">Acetyltransferase (GNAT) family protein</fullName>
    </submittedName>
</protein>
<dbReference type="InterPro" id="IPR016181">
    <property type="entry name" value="Acyl_CoA_acyltransferase"/>
</dbReference>
<proteinExistence type="predicted"/>
<sequence>MDGRRARRAVLVISVFIAFASFAIWGWRRAYGLAPPLWDEVAMAYGGVFCVFWFFDEISRQASIRRRERARVRPRPSAAASPGQRVVAASGRGTASVRLDRVRPEQEGMLQSLLDDLAEEVWALEGRRPPAGPDGAPLGWSARAWRAEGVHAFFILATFGGEAEELAGMCAVGAGSHGAEIRGIYVLPAWRRSGLGGQALEKLLEFVRLANLGDAASVRLSRNNARAQRFFTKHGFAAAVSVTSAREDEAAAWVTWERPVAQVHPLKWERSEEIAPPGATPR</sequence>
<evidence type="ECO:0000259" key="2">
    <source>
        <dbReference type="PROSITE" id="PS51186"/>
    </source>
</evidence>
<name>A0A1I7JRZ3_9BACL</name>
<dbReference type="AlphaFoldDB" id="A0A1I7JRZ3"/>
<reference evidence="4" key="1">
    <citation type="submission" date="2016-10" db="EMBL/GenBank/DDBJ databases">
        <authorList>
            <person name="Varghese N."/>
        </authorList>
    </citation>
    <scope>NUCLEOTIDE SEQUENCE [LARGE SCALE GENOMIC DNA]</scope>
    <source>
        <strain evidence="4">DSM 17980</strain>
    </source>
</reference>
<dbReference type="STRING" id="392015.SAMN05421543_11191"/>
<evidence type="ECO:0000313" key="4">
    <source>
        <dbReference type="Proteomes" id="UP000183508"/>
    </source>
</evidence>
<dbReference type="Gene3D" id="3.40.630.30">
    <property type="match status" value="1"/>
</dbReference>
<dbReference type="InterPro" id="IPR000182">
    <property type="entry name" value="GNAT_dom"/>
</dbReference>
<accession>A0A1I7JRZ3</accession>
<feature type="transmembrane region" description="Helical" evidence="1">
    <location>
        <begin position="9"/>
        <end position="27"/>
    </location>
</feature>
<dbReference type="Pfam" id="PF00583">
    <property type="entry name" value="Acetyltransf_1"/>
    <property type="match status" value="1"/>
</dbReference>
<keyword evidence="1" id="KW-0472">Membrane</keyword>
<gene>
    <name evidence="3" type="ORF">SAMN05421543_11191</name>
</gene>
<evidence type="ECO:0000256" key="1">
    <source>
        <dbReference type="SAM" id="Phobius"/>
    </source>
</evidence>
<dbReference type="PROSITE" id="PS51186">
    <property type="entry name" value="GNAT"/>
    <property type="match status" value="1"/>
</dbReference>
<dbReference type="EMBL" id="FPBV01000011">
    <property type="protein sequence ID" value="SFU87971.1"/>
    <property type="molecule type" value="Genomic_DNA"/>
</dbReference>
<dbReference type="GO" id="GO:0016747">
    <property type="term" value="F:acyltransferase activity, transferring groups other than amino-acyl groups"/>
    <property type="evidence" value="ECO:0007669"/>
    <property type="project" value="InterPro"/>
</dbReference>
<evidence type="ECO:0000313" key="3">
    <source>
        <dbReference type="EMBL" id="SFU87971.1"/>
    </source>
</evidence>
<keyword evidence="1" id="KW-0812">Transmembrane</keyword>
<dbReference type="Proteomes" id="UP000183508">
    <property type="component" value="Unassembled WGS sequence"/>
</dbReference>
<organism evidence="3 4">
    <name type="scientific">Alicyclobacillus macrosporangiidus</name>
    <dbReference type="NCBI Taxonomy" id="392015"/>
    <lineage>
        <taxon>Bacteria</taxon>
        <taxon>Bacillati</taxon>
        <taxon>Bacillota</taxon>
        <taxon>Bacilli</taxon>
        <taxon>Bacillales</taxon>
        <taxon>Alicyclobacillaceae</taxon>
        <taxon>Alicyclobacillus</taxon>
    </lineage>
</organism>
<dbReference type="SUPFAM" id="SSF55729">
    <property type="entry name" value="Acyl-CoA N-acyltransferases (Nat)"/>
    <property type="match status" value="1"/>
</dbReference>